<organism evidence="3 4">
    <name type="scientific">Paraburkholderia ribeironis</name>
    <dbReference type="NCBI Taxonomy" id="1247936"/>
    <lineage>
        <taxon>Bacteria</taxon>
        <taxon>Pseudomonadati</taxon>
        <taxon>Pseudomonadota</taxon>
        <taxon>Betaproteobacteria</taxon>
        <taxon>Burkholderiales</taxon>
        <taxon>Burkholderiaceae</taxon>
        <taxon>Paraburkholderia</taxon>
    </lineage>
</organism>
<dbReference type="Pfam" id="PF13018">
    <property type="entry name" value="ESPR"/>
    <property type="match status" value="1"/>
</dbReference>
<dbReference type="SUPFAM" id="SSF101967">
    <property type="entry name" value="Adhesin YadA, collagen-binding domain"/>
    <property type="match status" value="1"/>
</dbReference>
<dbReference type="Pfam" id="PF05658">
    <property type="entry name" value="YadA_head"/>
    <property type="match status" value="2"/>
</dbReference>
<evidence type="ECO:0000313" key="3">
    <source>
        <dbReference type="EMBL" id="SIT41352.1"/>
    </source>
</evidence>
<feature type="domain" description="Trimeric autotransporter adhesin YadA-like head" evidence="1">
    <location>
        <begin position="222"/>
        <end position="248"/>
    </location>
</feature>
<reference evidence="3 4" key="1">
    <citation type="submission" date="2016-12" db="EMBL/GenBank/DDBJ databases">
        <authorList>
            <person name="Song W.-J."/>
            <person name="Kurnit D.M."/>
        </authorList>
    </citation>
    <scope>NUCLEOTIDE SEQUENCE [LARGE SCALE GENOMIC DNA]</scope>
    <source>
        <strain evidence="3 4">STM7296</strain>
    </source>
</reference>
<protein>
    <recommendedName>
        <fullName evidence="5">ESPR domain-containing protein</fullName>
    </recommendedName>
</protein>
<feature type="domain" description="ESPR" evidence="2">
    <location>
        <begin position="1"/>
        <end position="40"/>
    </location>
</feature>
<evidence type="ECO:0000259" key="1">
    <source>
        <dbReference type="Pfam" id="PF05658"/>
    </source>
</evidence>
<dbReference type="InterPro" id="IPR011049">
    <property type="entry name" value="Serralysin-like_metalloprot_C"/>
</dbReference>
<proteinExistence type="predicted"/>
<dbReference type="AlphaFoldDB" id="A0A1N7S1U9"/>
<accession>A0A1N7S1U9</accession>
<dbReference type="Gene3D" id="2.150.10.10">
    <property type="entry name" value="Serralysin-like metalloprotease, C-terminal"/>
    <property type="match status" value="1"/>
</dbReference>
<dbReference type="Proteomes" id="UP000187012">
    <property type="component" value="Unassembled WGS sequence"/>
</dbReference>
<evidence type="ECO:0008006" key="5">
    <source>
        <dbReference type="Google" id="ProtNLM"/>
    </source>
</evidence>
<evidence type="ECO:0000259" key="2">
    <source>
        <dbReference type="Pfam" id="PF13018"/>
    </source>
</evidence>
<evidence type="ECO:0000313" key="4">
    <source>
        <dbReference type="Proteomes" id="UP000187012"/>
    </source>
</evidence>
<feature type="domain" description="Trimeric autotransporter adhesin YadA-like head" evidence="1">
    <location>
        <begin position="206"/>
        <end position="218"/>
    </location>
</feature>
<dbReference type="RefSeq" id="WP_281254218.1">
    <property type="nucleotide sequence ID" value="NZ_CYGX02000030.1"/>
</dbReference>
<sequence>MNRIFRVVWSRVRSAYVVVGEMAQCSRGSVRSEAVGSSAGVIELRLRRRGILALECMLAVSMIGGATYAQAAQTFVGGIFTSLGGGSATNPTCYSTVYSPYGNTNGGVASGFSGITQDNVSSGPTAGINYYGSDVICGSADAATQTNRILAFNTGSTNNATNLSVGGTLYANTAAYLNNATIHNLTVTGSFAMPYFVANSSLPSGTATGSDSIAIGMGTTSASGSQSIAQGVNAIASNTNAIALGANSTAIVANSVALGSGSSAAVAGVNVTSATVGSQTYSGFAGTTPATAGIVM</sequence>
<name>A0A1N7S1U9_9BURK</name>
<dbReference type="GO" id="GO:0019867">
    <property type="term" value="C:outer membrane"/>
    <property type="evidence" value="ECO:0007669"/>
    <property type="project" value="InterPro"/>
</dbReference>
<dbReference type="EMBL" id="CYGX02000030">
    <property type="protein sequence ID" value="SIT41352.1"/>
    <property type="molecule type" value="Genomic_DNA"/>
</dbReference>
<gene>
    <name evidence="3" type="ORF">BN2475_300003</name>
</gene>
<keyword evidence="4" id="KW-1185">Reference proteome</keyword>
<dbReference type="InterPro" id="IPR024973">
    <property type="entry name" value="ESPR"/>
</dbReference>
<dbReference type="InterPro" id="IPR008640">
    <property type="entry name" value="Adhesin_Head_dom"/>
</dbReference>